<dbReference type="NCBIfam" id="TIGR03140">
    <property type="entry name" value="AhpF"/>
    <property type="match status" value="1"/>
</dbReference>
<keyword evidence="5" id="KW-0285">Flavoprotein</keyword>
<feature type="domain" description="FAD/NAD(P)-binding" evidence="7">
    <location>
        <begin position="217"/>
        <end position="507"/>
    </location>
</feature>
<dbReference type="InterPro" id="IPR036188">
    <property type="entry name" value="FAD/NAD-bd_sf"/>
</dbReference>
<evidence type="ECO:0000313" key="10">
    <source>
        <dbReference type="Proteomes" id="UP000319478"/>
    </source>
</evidence>
<evidence type="ECO:0000313" key="9">
    <source>
        <dbReference type="EMBL" id="GEC62884.1"/>
    </source>
</evidence>
<dbReference type="PRINTS" id="PR00469">
    <property type="entry name" value="PNDRDTASEII"/>
</dbReference>
<dbReference type="PROSITE" id="PS51354">
    <property type="entry name" value="GLUTAREDOXIN_2"/>
    <property type="match status" value="1"/>
</dbReference>
<accession>A0ABQ0SCI2</accession>
<organism evidence="9 10">
    <name type="scientific">Novacetimonas hansenii</name>
    <name type="common">Komagataeibacter hansenii</name>
    <dbReference type="NCBI Taxonomy" id="436"/>
    <lineage>
        <taxon>Bacteria</taxon>
        <taxon>Pseudomonadati</taxon>
        <taxon>Pseudomonadota</taxon>
        <taxon>Alphaproteobacteria</taxon>
        <taxon>Acetobacterales</taxon>
        <taxon>Acetobacteraceae</taxon>
        <taxon>Novacetimonas</taxon>
    </lineage>
</organism>
<evidence type="ECO:0000259" key="8">
    <source>
        <dbReference type="Pfam" id="PF13192"/>
    </source>
</evidence>
<dbReference type="Proteomes" id="UP000319478">
    <property type="component" value="Unassembled WGS sequence"/>
</dbReference>
<evidence type="ECO:0000259" key="7">
    <source>
        <dbReference type="Pfam" id="PF07992"/>
    </source>
</evidence>
<evidence type="ECO:0000256" key="3">
    <source>
        <dbReference type="ARBA" id="ARBA00011738"/>
    </source>
</evidence>
<evidence type="ECO:0000256" key="6">
    <source>
        <dbReference type="ARBA" id="ARBA00023002"/>
    </source>
</evidence>
<comment type="caution">
    <text evidence="9">The sequence shown here is derived from an EMBL/GenBank/DDBJ whole genome shotgun (WGS) entry which is preliminary data.</text>
</comment>
<dbReference type="Pfam" id="PF13192">
    <property type="entry name" value="Thioredoxin_3"/>
    <property type="match status" value="1"/>
</dbReference>
<dbReference type="SUPFAM" id="SSF51905">
    <property type="entry name" value="FAD/NAD(P)-binding domain"/>
    <property type="match status" value="1"/>
</dbReference>
<comment type="subunit">
    <text evidence="3">Homodimer.</text>
</comment>
<dbReference type="InterPro" id="IPR023753">
    <property type="entry name" value="FAD/NAD-binding_dom"/>
</dbReference>
<dbReference type="SUPFAM" id="SSF52833">
    <property type="entry name" value="Thioredoxin-like"/>
    <property type="match status" value="2"/>
</dbReference>
<sequence>MLQDTIKAQLKGYLANLSHPVVLEASLDDSAPSHEMHELLHEVAALSDKVQVSEQGVATRRPSFVIRRADAAAGNTIAGVTFAAIPMGHEFTSFVLALLQVAGRAPKFSDDVIAQIRALPGKYTFETYVSLSCQNCPDVVQALNAMSVINPNIHNTTIDGALFQDEVAARNIMSVPQVYLNGEAFETGRADVEQILAKLDADAPRRAAEKLKDIPPFDVLIIGSGPAGAAAAVYAARKGLRTGIVAERFGGQVMDTDGIENFISVQETDGPKLSAALEAHVRQYDVDVISSQRASELFPTAQPGGLHGVALESGAILHSRTVIIATGAHWRHLGVPGEEEYRNKGVAYCPHCDGPFYKGKRVAVAGGGNSGVEAAIDLAGIVAHVTLLQRGSHLKADKVLQDKLHSMTNVTVLTEALTTRIEGNGKNVTGLTYRGGDGTDHQIDLEGVFVQIGLLPNTGWLKGTIQLTDFGEIVVNDHGATSIPGIFAAGDATTTPYKQIVIAIGDGAKAALSAFDYLIRVPPIVQKHATTLEAVSN</sequence>
<dbReference type="InterPro" id="IPR050097">
    <property type="entry name" value="Ferredoxin-NADP_redctase_2"/>
</dbReference>
<keyword evidence="10" id="KW-1185">Reference proteome</keyword>
<comment type="similarity">
    <text evidence="2">Belongs to the class-II pyridine nucleotide-disulfide oxidoreductase family.</text>
</comment>
<dbReference type="InterPro" id="IPR036249">
    <property type="entry name" value="Thioredoxin-like_sf"/>
</dbReference>
<dbReference type="RefSeq" id="WP_003619770.1">
    <property type="nucleotide sequence ID" value="NZ_BJNN01000046.1"/>
</dbReference>
<gene>
    <name evidence="9" type="ORF">GHA01_07330</name>
</gene>
<comment type="cofactor">
    <cofactor evidence="1">
        <name>FAD</name>
        <dbReference type="ChEBI" id="CHEBI:57692"/>
    </cofactor>
</comment>
<dbReference type="CDD" id="cd03026">
    <property type="entry name" value="AhpF_NTD_C"/>
    <property type="match status" value="1"/>
</dbReference>
<proteinExistence type="inferred from homology"/>
<feature type="domain" description="Thioredoxin-like fold" evidence="8">
    <location>
        <begin position="129"/>
        <end position="196"/>
    </location>
</feature>
<dbReference type="GeneID" id="61367515"/>
<evidence type="ECO:0000256" key="1">
    <source>
        <dbReference type="ARBA" id="ARBA00001974"/>
    </source>
</evidence>
<reference evidence="9 10" key="1">
    <citation type="submission" date="2019-06" db="EMBL/GenBank/DDBJ databases">
        <title>Whole genome shotgun sequence of Komagataeibacter hansenii NBRC 14820.</title>
        <authorList>
            <person name="Hosoyama A."/>
            <person name="Uohara A."/>
            <person name="Ohji S."/>
            <person name="Ichikawa N."/>
        </authorList>
    </citation>
    <scope>NUCLEOTIDE SEQUENCE [LARGE SCALE GENOMIC DNA]</scope>
    <source>
        <strain evidence="9 10">NBRC 14820</strain>
    </source>
</reference>
<dbReference type="InterPro" id="IPR044141">
    <property type="entry name" value="AhpF_NTD_C"/>
</dbReference>
<dbReference type="Gene3D" id="3.50.50.60">
    <property type="entry name" value="FAD/NAD(P)-binding domain"/>
    <property type="match status" value="2"/>
</dbReference>
<dbReference type="CDD" id="cd02974">
    <property type="entry name" value="AhpF_NTD_N"/>
    <property type="match status" value="1"/>
</dbReference>
<dbReference type="PRINTS" id="PR00368">
    <property type="entry name" value="FADPNR"/>
</dbReference>
<dbReference type="InterPro" id="IPR044142">
    <property type="entry name" value="AhpF_NTD_N"/>
</dbReference>
<name>A0ABQ0SCI2_NOVHA</name>
<dbReference type="Pfam" id="PF07992">
    <property type="entry name" value="Pyr_redox_2"/>
    <property type="match status" value="1"/>
</dbReference>
<dbReference type="InterPro" id="IPR012336">
    <property type="entry name" value="Thioredoxin-like_fold"/>
</dbReference>
<keyword evidence="6" id="KW-0560">Oxidoreductase</keyword>
<evidence type="ECO:0000256" key="4">
    <source>
        <dbReference type="ARBA" id="ARBA00018719"/>
    </source>
</evidence>
<dbReference type="PANTHER" id="PTHR48105">
    <property type="entry name" value="THIOREDOXIN REDUCTASE 1-RELATED-RELATED"/>
    <property type="match status" value="1"/>
</dbReference>
<dbReference type="PIRSF" id="PIRSF000238">
    <property type="entry name" value="AhpF"/>
    <property type="match status" value="1"/>
</dbReference>
<dbReference type="EMBL" id="BJNN01000046">
    <property type="protein sequence ID" value="GEC62884.1"/>
    <property type="molecule type" value="Genomic_DNA"/>
</dbReference>
<dbReference type="InterPro" id="IPR012081">
    <property type="entry name" value="Alkyl_hydroperoxide_Rdtase_suF"/>
</dbReference>
<dbReference type="Gene3D" id="3.40.30.80">
    <property type="match status" value="1"/>
</dbReference>
<evidence type="ECO:0000256" key="2">
    <source>
        <dbReference type="ARBA" id="ARBA00009333"/>
    </source>
</evidence>
<protein>
    <recommendedName>
        <fullName evidence="4">Thioredoxin reductase</fullName>
    </recommendedName>
</protein>
<evidence type="ECO:0000256" key="5">
    <source>
        <dbReference type="ARBA" id="ARBA00022630"/>
    </source>
</evidence>